<sequence>MFYRRDRFLAILFCIMWLSVQLDRVSGMRHVDIALKLSKEDNQLMLRNHHLLKADVNKGLYAKAKPATEKKRFDQYKSSDRRVKRGSDPIHNRS</sequence>
<evidence type="ECO:0000256" key="1">
    <source>
        <dbReference type="SAM" id="MobiDB-lite"/>
    </source>
</evidence>
<gene>
    <name evidence="3" type="ORF">LIER_13126</name>
</gene>
<evidence type="ECO:0000313" key="4">
    <source>
        <dbReference type="Proteomes" id="UP001454036"/>
    </source>
</evidence>
<protein>
    <recommendedName>
        <fullName evidence="5">CLAVATA3/ESR (CLE)-related protein 45</fullName>
    </recommendedName>
</protein>
<name>A0AAV3PZI9_LITER</name>
<dbReference type="AlphaFoldDB" id="A0AAV3PZI9"/>
<evidence type="ECO:0008006" key="5">
    <source>
        <dbReference type="Google" id="ProtNLM"/>
    </source>
</evidence>
<feature type="region of interest" description="Disordered" evidence="1">
    <location>
        <begin position="68"/>
        <end position="94"/>
    </location>
</feature>
<keyword evidence="4" id="KW-1185">Reference proteome</keyword>
<feature type="chain" id="PRO_5044022361" description="CLAVATA3/ESR (CLE)-related protein 45" evidence="2">
    <location>
        <begin position="28"/>
        <end position="94"/>
    </location>
</feature>
<dbReference type="PANTHER" id="PTHR36726:SF4">
    <property type="entry name" value="CLAVATA3_ESR (CLE)-RELATED PROTEIN 45"/>
    <property type="match status" value="1"/>
</dbReference>
<proteinExistence type="predicted"/>
<accession>A0AAV3PZI9</accession>
<feature type="signal peptide" evidence="2">
    <location>
        <begin position="1"/>
        <end position="27"/>
    </location>
</feature>
<dbReference type="PANTHER" id="PTHR36726">
    <property type="entry name" value="CLAVATA3/ESR (CLE)-RELATED PROTEIN 45"/>
    <property type="match status" value="1"/>
</dbReference>
<comment type="caution">
    <text evidence="3">The sequence shown here is derived from an EMBL/GenBank/DDBJ whole genome shotgun (WGS) entry which is preliminary data.</text>
</comment>
<dbReference type="InterPro" id="IPR038821">
    <property type="entry name" value="CLE45-like"/>
</dbReference>
<reference evidence="3 4" key="1">
    <citation type="submission" date="2024-01" db="EMBL/GenBank/DDBJ databases">
        <title>The complete chloroplast genome sequence of Lithospermum erythrorhizon: insights into the phylogenetic relationship among Boraginaceae species and the maternal lineages of purple gromwells.</title>
        <authorList>
            <person name="Okada T."/>
            <person name="Watanabe K."/>
        </authorList>
    </citation>
    <scope>NUCLEOTIDE SEQUENCE [LARGE SCALE GENOMIC DNA]</scope>
</reference>
<dbReference type="Proteomes" id="UP001454036">
    <property type="component" value="Unassembled WGS sequence"/>
</dbReference>
<organism evidence="3 4">
    <name type="scientific">Lithospermum erythrorhizon</name>
    <name type="common">Purple gromwell</name>
    <name type="synonym">Lithospermum officinale var. erythrorhizon</name>
    <dbReference type="NCBI Taxonomy" id="34254"/>
    <lineage>
        <taxon>Eukaryota</taxon>
        <taxon>Viridiplantae</taxon>
        <taxon>Streptophyta</taxon>
        <taxon>Embryophyta</taxon>
        <taxon>Tracheophyta</taxon>
        <taxon>Spermatophyta</taxon>
        <taxon>Magnoliopsida</taxon>
        <taxon>eudicotyledons</taxon>
        <taxon>Gunneridae</taxon>
        <taxon>Pentapetalae</taxon>
        <taxon>asterids</taxon>
        <taxon>lamiids</taxon>
        <taxon>Boraginales</taxon>
        <taxon>Boraginaceae</taxon>
        <taxon>Boraginoideae</taxon>
        <taxon>Lithospermeae</taxon>
        <taxon>Lithospermum</taxon>
    </lineage>
</organism>
<dbReference type="EMBL" id="BAABME010002607">
    <property type="protein sequence ID" value="GAA0155382.1"/>
    <property type="molecule type" value="Genomic_DNA"/>
</dbReference>
<evidence type="ECO:0000313" key="3">
    <source>
        <dbReference type="EMBL" id="GAA0155382.1"/>
    </source>
</evidence>
<keyword evidence="2" id="KW-0732">Signal</keyword>
<evidence type="ECO:0000256" key="2">
    <source>
        <dbReference type="SAM" id="SignalP"/>
    </source>
</evidence>